<sequence>MRSRIVSLQLPVDVHKQAKREISRLERVGSSSSEGGVIRTYLDWFRNHSTFRLFRRRKISDRLSTHETSSTQ</sequence>
<gene>
    <name evidence="1" type="ORF">KME60_21900</name>
</gene>
<evidence type="ECO:0000313" key="2">
    <source>
        <dbReference type="Proteomes" id="UP000729701"/>
    </source>
</evidence>
<comment type="caution">
    <text evidence="1">The sequence shown here is derived from an EMBL/GenBank/DDBJ whole genome shotgun (WGS) entry which is preliminary data.</text>
</comment>
<accession>A0A951QQW0</accession>
<dbReference type="Proteomes" id="UP000729701">
    <property type="component" value="Unassembled WGS sequence"/>
</dbReference>
<evidence type="ECO:0000313" key="1">
    <source>
        <dbReference type="EMBL" id="MBW4669991.1"/>
    </source>
</evidence>
<dbReference type="EMBL" id="JAHHGZ010000026">
    <property type="protein sequence ID" value="MBW4669991.1"/>
    <property type="molecule type" value="Genomic_DNA"/>
</dbReference>
<protein>
    <submittedName>
        <fullName evidence="1">Uncharacterized protein</fullName>
    </submittedName>
</protein>
<proteinExistence type="predicted"/>
<dbReference type="AlphaFoldDB" id="A0A951QQW0"/>
<organism evidence="1 2">
    <name type="scientific">Cyanomargarita calcarea GSE-NOS-MK-12-04C</name>
    <dbReference type="NCBI Taxonomy" id="2839659"/>
    <lineage>
        <taxon>Bacteria</taxon>
        <taxon>Bacillati</taxon>
        <taxon>Cyanobacteriota</taxon>
        <taxon>Cyanophyceae</taxon>
        <taxon>Nostocales</taxon>
        <taxon>Cyanomargaritaceae</taxon>
        <taxon>Cyanomargarita</taxon>
    </lineage>
</organism>
<reference evidence="1" key="1">
    <citation type="submission" date="2021-05" db="EMBL/GenBank/DDBJ databases">
        <authorList>
            <person name="Pietrasiak N."/>
            <person name="Ward R."/>
            <person name="Stajich J.E."/>
            <person name="Kurbessoian T."/>
        </authorList>
    </citation>
    <scope>NUCLEOTIDE SEQUENCE</scope>
    <source>
        <strain evidence="1">GSE-NOS-MK-12-04C</strain>
    </source>
</reference>
<dbReference type="Gene3D" id="1.20.5.5270">
    <property type="match status" value="1"/>
</dbReference>
<name>A0A951QQW0_9CYAN</name>
<reference evidence="1" key="2">
    <citation type="journal article" date="2022" name="Microbiol. Resour. Announc.">
        <title>Metagenome Sequencing to Explore Phylogenomics of Terrestrial Cyanobacteria.</title>
        <authorList>
            <person name="Ward R.D."/>
            <person name="Stajich J.E."/>
            <person name="Johansen J.R."/>
            <person name="Huntemann M."/>
            <person name="Clum A."/>
            <person name="Foster B."/>
            <person name="Foster B."/>
            <person name="Roux S."/>
            <person name="Palaniappan K."/>
            <person name="Varghese N."/>
            <person name="Mukherjee S."/>
            <person name="Reddy T.B.K."/>
            <person name="Daum C."/>
            <person name="Copeland A."/>
            <person name="Chen I.A."/>
            <person name="Ivanova N.N."/>
            <person name="Kyrpides N.C."/>
            <person name="Shapiro N."/>
            <person name="Eloe-Fadrosh E.A."/>
            <person name="Pietrasiak N."/>
        </authorList>
    </citation>
    <scope>NUCLEOTIDE SEQUENCE</scope>
    <source>
        <strain evidence="1">GSE-NOS-MK-12-04C</strain>
    </source>
</reference>